<dbReference type="SUPFAM" id="SSF55136">
    <property type="entry name" value="Probable bacterial effector-binding domain"/>
    <property type="match status" value="1"/>
</dbReference>
<dbReference type="EMBL" id="VLNR01000003">
    <property type="protein sequence ID" value="TSE11038.1"/>
    <property type="molecule type" value="Genomic_DNA"/>
</dbReference>
<accession>A0A554VQY8</accession>
<keyword evidence="6" id="KW-1185">Reference proteome</keyword>
<dbReference type="InterPro" id="IPR050908">
    <property type="entry name" value="SmbC-like"/>
</dbReference>
<feature type="domain" description="HTH araC/xylS-type" evidence="4">
    <location>
        <begin position="17"/>
        <end position="116"/>
    </location>
</feature>
<evidence type="ECO:0000259" key="4">
    <source>
        <dbReference type="PROSITE" id="PS01124"/>
    </source>
</evidence>
<dbReference type="SMART" id="SM00342">
    <property type="entry name" value="HTH_ARAC"/>
    <property type="match status" value="1"/>
</dbReference>
<dbReference type="InterPro" id="IPR009057">
    <property type="entry name" value="Homeodomain-like_sf"/>
</dbReference>
<dbReference type="InterPro" id="IPR029442">
    <property type="entry name" value="GyrI-like"/>
</dbReference>
<proteinExistence type="predicted"/>
<dbReference type="OrthoDB" id="9816011at2"/>
<dbReference type="InterPro" id="IPR010499">
    <property type="entry name" value="AraC_E-bd"/>
</dbReference>
<evidence type="ECO:0000313" key="5">
    <source>
        <dbReference type="EMBL" id="TSE11038.1"/>
    </source>
</evidence>
<gene>
    <name evidence="5" type="ORF">FOF46_02090</name>
</gene>
<dbReference type="Proteomes" id="UP000318833">
    <property type="component" value="Unassembled WGS sequence"/>
</dbReference>
<comment type="caution">
    <text evidence="5">The sequence shown here is derived from an EMBL/GenBank/DDBJ whole genome shotgun (WGS) entry which is preliminary data.</text>
</comment>
<dbReference type="PROSITE" id="PS01124">
    <property type="entry name" value="HTH_ARAC_FAMILY_2"/>
    <property type="match status" value="1"/>
</dbReference>
<dbReference type="PANTHER" id="PTHR40055">
    <property type="entry name" value="TRANSCRIPTIONAL REGULATOR YGIV-RELATED"/>
    <property type="match status" value="1"/>
</dbReference>
<dbReference type="Gene3D" id="3.20.80.10">
    <property type="entry name" value="Regulatory factor, effector binding domain"/>
    <property type="match status" value="1"/>
</dbReference>
<dbReference type="Pfam" id="PF12833">
    <property type="entry name" value="HTH_18"/>
    <property type="match status" value="1"/>
</dbReference>
<evidence type="ECO:0000256" key="2">
    <source>
        <dbReference type="ARBA" id="ARBA00023125"/>
    </source>
</evidence>
<dbReference type="InterPro" id="IPR018060">
    <property type="entry name" value="HTH_AraC"/>
</dbReference>
<dbReference type="Gene3D" id="1.10.10.60">
    <property type="entry name" value="Homeodomain-like"/>
    <property type="match status" value="2"/>
</dbReference>
<protein>
    <submittedName>
        <fullName evidence="5">AraC family transcriptional regulator</fullName>
    </submittedName>
</protein>
<evidence type="ECO:0000256" key="3">
    <source>
        <dbReference type="ARBA" id="ARBA00023163"/>
    </source>
</evidence>
<dbReference type="GO" id="GO:0003700">
    <property type="term" value="F:DNA-binding transcription factor activity"/>
    <property type="evidence" value="ECO:0007669"/>
    <property type="project" value="InterPro"/>
</dbReference>
<organism evidence="5 6">
    <name type="scientific">Aquimarina algiphila</name>
    <dbReference type="NCBI Taxonomy" id="2047982"/>
    <lineage>
        <taxon>Bacteria</taxon>
        <taxon>Pseudomonadati</taxon>
        <taxon>Bacteroidota</taxon>
        <taxon>Flavobacteriia</taxon>
        <taxon>Flavobacteriales</taxon>
        <taxon>Flavobacteriaceae</taxon>
        <taxon>Aquimarina</taxon>
    </lineage>
</organism>
<dbReference type="InterPro" id="IPR020449">
    <property type="entry name" value="Tscrpt_reg_AraC-type_HTH"/>
</dbReference>
<evidence type="ECO:0000256" key="1">
    <source>
        <dbReference type="ARBA" id="ARBA00023015"/>
    </source>
</evidence>
<dbReference type="PRINTS" id="PR00032">
    <property type="entry name" value="HTHARAC"/>
</dbReference>
<dbReference type="GO" id="GO:0043565">
    <property type="term" value="F:sequence-specific DNA binding"/>
    <property type="evidence" value="ECO:0007669"/>
    <property type="project" value="InterPro"/>
</dbReference>
<evidence type="ECO:0000313" key="6">
    <source>
        <dbReference type="Proteomes" id="UP000318833"/>
    </source>
</evidence>
<dbReference type="Pfam" id="PF06445">
    <property type="entry name" value="GyrI-like"/>
    <property type="match status" value="1"/>
</dbReference>
<reference evidence="5 6" key="1">
    <citation type="submission" date="2019-07" db="EMBL/GenBank/DDBJ databases">
        <title>The draft genome sequence of Aquimarina algiphila M91.</title>
        <authorList>
            <person name="Meng X."/>
        </authorList>
    </citation>
    <scope>NUCLEOTIDE SEQUENCE [LARGE SCALE GENOMIC DNA]</scope>
    <source>
        <strain evidence="5 6">M91</strain>
    </source>
</reference>
<dbReference type="SUPFAM" id="SSF46689">
    <property type="entry name" value="Homeodomain-like"/>
    <property type="match status" value="2"/>
</dbReference>
<sequence length="308" mass="36248">MIISENEIRKDYINRVNKALRFIDDHLDSELSLESVANAAHYSPFHFHRIFKAMVNETLNAYITRRRIEKMASILMHKKEVRITELSLQYGFNSNSAFTRAFKNFYSVSPSEFRKLNPGKFSKISKVESKNGQEKLIFEKYICNINNHLNWIKMNANIEIKEIPELHFASSTHIGIDGIENAFERMLKWARSKRLLDNPETKMTRIFHDSFKITAEDKVRMSICVLTNEPFEEEGEISKVQIKKGSCIVGRFEITPDDFEKSWSGMFVWMSNNGYKRAEQNPFEIYHNDFRKHPENKCVVDLYIPIER</sequence>
<dbReference type="SMART" id="SM00871">
    <property type="entry name" value="AraC_E_bind"/>
    <property type="match status" value="1"/>
</dbReference>
<keyword evidence="3" id="KW-0804">Transcription</keyword>
<dbReference type="AlphaFoldDB" id="A0A554VQY8"/>
<name>A0A554VQY8_9FLAO</name>
<keyword evidence="2" id="KW-0238">DNA-binding</keyword>
<dbReference type="RefSeq" id="WP_109435233.1">
    <property type="nucleotide sequence ID" value="NZ_CANLFO010000018.1"/>
</dbReference>
<dbReference type="PANTHER" id="PTHR40055:SF2">
    <property type="entry name" value="DNA GYRASE INHIBITOR"/>
    <property type="match status" value="1"/>
</dbReference>
<dbReference type="InterPro" id="IPR011256">
    <property type="entry name" value="Reg_factor_effector_dom_sf"/>
</dbReference>
<keyword evidence="1" id="KW-0805">Transcription regulation</keyword>